<proteinExistence type="predicted"/>
<reference evidence="1 2" key="1">
    <citation type="submission" date="2016-03" db="EMBL/GenBank/DDBJ databases">
        <title>Whole genome sequencing of Grifola frondosa 9006-11.</title>
        <authorList>
            <person name="Min B."/>
            <person name="Park H."/>
            <person name="Kim J.-G."/>
            <person name="Cho H."/>
            <person name="Oh Y.-L."/>
            <person name="Kong W.-S."/>
            <person name="Choi I.-G."/>
        </authorList>
    </citation>
    <scope>NUCLEOTIDE SEQUENCE [LARGE SCALE GENOMIC DNA]</scope>
    <source>
        <strain evidence="1 2">9006-11</strain>
    </source>
</reference>
<organism evidence="1 2">
    <name type="scientific">Grifola frondosa</name>
    <name type="common">Maitake</name>
    <name type="synonym">Polyporus frondosus</name>
    <dbReference type="NCBI Taxonomy" id="5627"/>
    <lineage>
        <taxon>Eukaryota</taxon>
        <taxon>Fungi</taxon>
        <taxon>Dikarya</taxon>
        <taxon>Basidiomycota</taxon>
        <taxon>Agaricomycotina</taxon>
        <taxon>Agaricomycetes</taxon>
        <taxon>Polyporales</taxon>
        <taxon>Grifolaceae</taxon>
        <taxon>Grifola</taxon>
    </lineage>
</organism>
<gene>
    <name evidence="1" type="ORF">A0H81_11741</name>
</gene>
<evidence type="ECO:0000313" key="2">
    <source>
        <dbReference type="Proteomes" id="UP000092993"/>
    </source>
</evidence>
<accession>A0A1C7LTW4</accession>
<dbReference type="AlphaFoldDB" id="A0A1C7LTW4"/>
<dbReference type="EMBL" id="LUGG01000022">
    <property type="protein sequence ID" value="OBZ68255.1"/>
    <property type="molecule type" value="Genomic_DNA"/>
</dbReference>
<protein>
    <submittedName>
        <fullName evidence="1">Uncharacterized protein</fullName>
    </submittedName>
</protein>
<keyword evidence="2" id="KW-1185">Reference proteome</keyword>
<dbReference type="Proteomes" id="UP000092993">
    <property type="component" value="Unassembled WGS sequence"/>
</dbReference>
<comment type="caution">
    <text evidence="1">The sequence shown here is derived from an EMBL/GenBank/DDBJ whole genome shotgun (WGS) entry which is preliminary data.</text>
</comment>
<evidence type="ECO:0000313" key="1">
    <source>
        <dbReference type="EMBL" id="OBZ68255.1"/>
    </source>
</evidence>
<name>A0A1C7LTW4_GRIFR</name>
<sequence length="76" mass="8292">MVTGPQQLSTTLLSSTSSKCLHDTAHACLQRSYSSFKSSSPKVDLPEYVRAIFVKNICSAVLDSRNALGTSRQGWE</sequence>